<dbReference type="GO" id="GO:0003723">
    <property type="term" value="F:RNA binding"/>
    <property type="evidence" value="ECO:0000318"/>
    <property type="project" value="GO_Central"/>
</dbReference>
<dbReference type="InParanoid" id="A0A7I4B891"/>
<keyword evidence="6" id="KW-0694">RNA-binding</keyword>
<keyword evidence="2" id="KW-0547">Nucleotide-binding</keyword>
<feature type="domain" description="Helicase ATP-binding" evidence="10">
    <location>
        <begin position="173"/>
        <end position="324"/>
    </location>
</feature>
<keyword evidence="4" id="KW-0347">Helicase</keyword>
<dbReference type="PANTHER" id="PTHR18934:SF237">
    <property type="entry name" value="ATP-DEPENDENT DNA_RNA HELICASE DHX36"/>
    <property type="match status" value="1"/>
</dbReference>
<dbReference type="SMART" id="SM00487">
    <property type="entry name" value="DEXDc"/>
    <property type="match status" value="1"/>
</dbReference>
<dbReference type="GO" id="GO:0005634">
    <property type="term" value="C:nucleus"/>
    <property type="evidence" value="ECO:0000318"/>
    <property type="project" value="GO_Central"/>
</dbReference>
<dbReference type="Gene3D" id="1.20.120.1080">
    <property type="match status" value="1"/>
</dbReference>
<dbReference type="PROSITE" id="PS00690">
    <property type="entry name" value="DEAH_ATP_HELICASE"/>
    <property type="match status" value="1"/>
</dbReference>
<evidence type="ECO:0000259" key="11">
    <source>
        <dbReference type="PROSITE" id="PS51194"/>
    </source>
</evidence>
<comment type="catalytic activity">
    <reaction evidence="7">
        <text>ATP + H2O = ADP + phosphate + H(+)</text>
        <dbReference type="Rhea" id="RHEA:13065"/>
        <dbReference type="ChEBI" id="CHEBI:15377"/>
        <dbReference type="ChEBI" id="CHEBI:15378"/>
        <dbReference type="ChEBI" id="CHEBI:30616"/>
        <dbReference type="ChEBI" id="CHEBI:43474"/>
        <dbReference type="ChEBI" id="CHEBI:456216"/>
        <dbReference type="EC" id="3.6.4.13"/>
    </reaction>
</comment>
<dbReference type="Pfam" id="PF00271">
    <property type="entry name" value="Helicase_C"/>
    <property type="match status" value="1"/>
</dbReference>
<dbReference type="InterPro" id="IPR007502">
    <property type="entry name" value="Helicase-assoc_dom"/>
</dbReference>
<evidence type="ECO:0000313" key="12">
    <source>
        <dbReference type="EnsemblPlants" id="Pp3c17_19726V3.1"/>
    </source>
</evidence>
<evidence type="ECO:0000256" key="2">
    <source>
        <dbReference type="ARBA" id="ARBA00022741"/>
    </source>
</evidence>
<evidence type="ECO:0000256" key="6">
    <source>
        <dbReference type="ARBA" id="ARBA00022884"/>
    </source>
</evidence>
<dbReference type="GO" id="GO:0003724">
    <property type="term" value="F:RNA helicase activity"/>
    <property type="evidence" value="ECO:0007669"/>
    <property type="project" value="UniProtKB-EC"/>
</dbReference>
<protein>
    <recommendedName>
        <fullName evidence="1">RNA helicase</fullName>
        <ecNumber evidence="1">3.6.4.13</ecNumber>
    </recommendedName>
</protein>
<evidence type="ECO:0000256" key="3">
    <source>
        <dbReference type="ARBA" id="ARBA00022801"/>
    </source>
</evidence>
<sequence>MSVVAGATPGGSKSQWRGRRAGGPGRGCAGGRVGGGGSGRSRGGEQGWWDPVWRAEKLKQLQAEGPKEEVLDENEWWAKLEKLKVALDQQEVVIKRNFGRNGADILEDLHTGLRRSRWEQATPQGQTLSGVDKEKLNVELRDNQRQLKASGAVKALELFRKKLPAFQMKSELLEAVENNQVIVVSGETGCGKTAQLPQFVLEEEIEAGRDSECNIICTQPRRISATSVAARIRLEAKRSAQTRLLFCTTGVLLRRLVQEPDLNGVSHIMVDEIHERNMNEDFLLIIFRDLLPRRPDLRLVLISATVNAELFSRYFGGAPTKHIPGFTHPVKELFLEDVLELAHFPVGSDQGGYNGHGGRRRKAQEKVQDPVLEAFEGINIDLEYRNYSRGTQQSLQAKIVLSTNIAETSITIDDVVHVIDCGKAKETSYDTLNKLTCSTPTWISKASANHRRGRAGRVQPGVCYHVYPRLVYDSKLRYQLSEMLRTPLQELCLQIKSLQQDSIVSFLSKALEPPEVLAVQNAIDLLKAIGAWTRKEDLTPLGCHLAKLPVDPKVGKMLLMEAVFQCLGPALTIAAGLAQRDPFVLPLEHKEEADETPTIFCCFCWENFLSSNTLQMMDDMHRQFQNLLSDISFLDDSKGLLIYNQNSQDLEMVRAVLCAGLFPSVVQCKLRGKRTAFLTKEDGKVEPHPAFVNTRVNSFSRPWLVYGRKVKTDAIYVLDSTDVSDYVLLMFGGNLTTSKNEQGIEMLDGYHQFKASKKTLHLVQELRRQLDLLLDIKLKDPQFDTHQEGKLVITAVLELLQSDGKEEGGCNWGTGGDHYRR</sequence>
<dbReference type="CDD" id="cd18791">
    <property type="entry name" value="SF2_C_RHA"/>
    <property type="match status" value="1"/>
</dbReference>
<dbReference type="CDD" id="cd17917">
    <property type="entry name" value="DEXHc_RHA-like"/>
    <property type="match status" value="1"/>
</dbReference>
<evidence type="ECO:0000313" key="13">
    <source>
        <dbReference type="Proteomes" id="UP000006727"/>
    </source>
</evidence>
<dbReference type="PROSITE" id="PS51192">
    <property type="entry name" value="HELICASE_ATP_BIND_1"/>
    <property type="match status" value="1"/>
</dbReference>
<dbReference type="Pfam" id="PF04408">
    <property type="entry name" value="WHD_HA2"/>
    <property type="match status" value="1"/>
</dbReference>
<dbReference type="InterPro" id="IPR059023">
    <property type="entry name" value="RNA_hel_CTD"/>
</dbReference>
<feature type="compositionally biased region" description="Gly residues" evidence="9">
    <location>
        <begin position="21"/>
        <end position="46"/>
    </location>
</feature>
<proteinExistence type="inferred from homology"/>
<feature type="region of interest" description="Disordered" evidence="9">
    <location>
        <begin position="1"/>
        <end position="49"/>
    </location>
</feature>
<dbReference type="EC" id="3.6.4.13" evidence="1"/>
<evidence type="ECO:0000256" key="4">
    <source>
        <dbReference type="ARBA" id="ARBA00022806"/>
    </source>
</evidence>
<evidence type="ECO:0000256" key="1">
    <source>
        <dbReference type="ARBA" id="ARBA00012552"/>
    </source>
</evidence>
<evidence type="ECO:0000256" key="7">
    <source>
        <dbReference type="ARBA" id="ARBA00047984"/>
    </source>
</evidence>
<dbReference type="InterPro" id="IPR048333">
    <property type="entry name" value="HA2_WH"/>
</dbReference>
<dbReference type="InterPro" id="IPR002464">
    <property type="entry name" value="DNA/RNA_helicase_DEAH_CS"/>
</dbReference>
<dbReference type="Pfam" id="PF26026">
    <property type="entry name" value="RNA_hel_CTD"/>
    <property type="match status" value="1"/>
</dbReference>
<accession>A0A7I4B891</accession>
<dbReference type="AlphaFoldDB" id="A0A7I4B891"/>
<evidence type="ECO:0000259" key="10">
    <source>
        <dbReference type="PROSITE" id="PS51192"/>
    </source>
</evidence>
<keyword evidence="13" id="KW-1185">Reference proteome</keyword>
<dbReference type="EnsemblPlants" id="Pp3c17_19726V3.1">
    <property type="protein sequence ID" value="Pp3c17_19726V3.1"/>
    <property type="gene ID" value="Pp3c17_19726"/>
</dbReference>
<reference evidence="12 13" key="2">
    <citation type="journal article" date="2018" name="Plant J.">
        <title>The Physcomitrella patens chromosome-scale assembly reveals moss genome structure and evolution.</title>
        <authorList>
            <person name="Lang D."/>
            <person name="Ullrich K.K."/>
            <person name="Murat F."/>
            <person name="Fuchs J."/>
            <person name="Jenkins J."/>
            <person name="Haas F.B."/>
            <person name="Piednoel M."/>
            <person name="Gundlach H."/>
            <person name="Van Bel M."/>
            <person name="Meyberg R."/>
            <person name="Vives C."/>
            <person name="Morata J."/>
            <person name="Symeonidi A."/>
            <person name="Hiss M."/>
            <person name="Muchero W."/>
            <person name="Kamisugi Y."/>
            <person name="Saleh O."/>
            <person name="Blanc G."/>
            <person name="Decker E.L."/>
            <person name="van Gessel N."/>
            <person name="Grimwood J."/>
            <person name="Hayes R.D."/>
            <person name="Graham S.W."/>
            <person name="Gunter L.E."/>
            <person name="McDaniel S.F."/>
            <person name="Hoernstein S.N.W."/>
            <person name="Larsson A."/>
            <person name="Li F.W."/>
            <person name="Perroud P.F."/>
            <person name="Phillips J."/>
            <person name="Ranjan P."/>
            <person name="Rokshar D.S."/>
            <person name="Rothfels C.J."/>
            <person name="Schneider L."/>
            <person name="Shu S."/>
            <person name="Stevenson D.W."/>
            <person name="Thummler F."/>
            <person name="Tillich M."/>
            <person name="Villarreal Aguilar J.C."/>
            <person name="Widiez T."/>
            <person name="Wong G.K."/>
            <person name="Wymore A."/>
            <person name="Zhang Y."/>
            <person name="Zimmer A.D."/>
            <person name="Quatrano R.S."/>
            <person name="Mayer K.F.X."/>
            <person name="Goodstein D."/>
            <person name="Casacuberta J.M."/>
            <person name="Vandepoele K."/>
            <person name="Reski R."/>
            <person name="Cuming A.C."/>
            <person name="Tuskan G.A."/>
            <person name="Maumus F."/>
            <person name="Salse J."/>
            <person name="Schmutz J."/>
            <person name="Rensing S.A."/>
        </authorList>
    </citation>
    <scope>NUCLEOTIDE SEQUENCE [LARGE SCALE GENOMIC DNA]</scope>
    <source>
        <strain evidence="12 13">cv. Gransden 2004</strain>
    </source>
</reference>
<dbReference type="GO" id="GO:0005524">
    <property type="term" value="F:ATP binding"/>
    <property type="evidence" value="ECO:0007669"/>
    <property type="project" value="UniProtKB-KW"/>
</dbReference>
<keyword evidence="3" id="KW-0378">Hydrolase</keyword>
<dbReference type="SMART" id="SM00490">
    <property type="entry name" value="HELICc"/>
    <property type="match status" value="1"/>
</dbReference>
<dbReference type="SUPFAM" id="SSF52540">
    <property type="entry name" value="P-loop containing nucleoside triphosphate hydrolases"/>
    <property type="match status" value="1"/>
</dbReference>
<dbReference type="InterPro" id="IPR011709">
    <property type="entry name" value="DEAD-box_helicase_OB_fold"/>
</dbReference>
<dbReference type="PROSITE" id="PS51194">
    <property type="entry name" value="HELICASE_CTER"/>
    <property type="match status" value="1"/>
</dbReference>
<dbReference type="InterPro" id="IPR027417">
    <property type="entry name" value="P-loop_NTPase"/>
</dbReference>
<dbReference type="PANTHER" id="PTHR18934">
    <property type="entry name" value="ATP-DEPENDENT RNA HELICASE"/>
    <property type="match status" value="1"/>
</dbReference>
<dbReference type="EMBL" id="ABEU02000017">
    <property type="status" value="NOT_ANNOTATED_CDS"/>
    <property type="molecule type" value="Genomic_DNA"/>
</dbReference>
<dbReference type="FunFam" id="1.20.120.1080:FF:000002">
    <property type="entry name" value="Putative ATP-dependent RNA helicase DHX36"/>
    <property type="match status" value="1"/>
</dbReference>
<dbReference type="GO" id="GO:0016787">
    <property type="term" value="F:hydrolase activity"/>
    <property type="evidence" value="ECO:0007669"/>
    <property type="project" value="UniProtKB-KW"/>
</dbReference>
<dbReference type="InterPro" id="IPR011545">
    <property type="entry name" value="DEAD/DEAH_box_helicase_dom"/>
</dbReference>
<dbReference type="InterPro" id="IPR014001">
    <property type="entry name" value="Helicase_ATP-bd"/>
</dbReference>
<reference evidence="12" key="3">
    <citation type="submission" date="2020-12" db="UniProtKB">
        <authorList>
            <consortium name="EnsemblPlants"/>
        </authorList>
    </citation>
    <scope>IDENTIFICATION</scope>
</reference>
<reference evidence="12 13" key="1">
    <citation type="journal article" date="2008" name="Science">
        <title>The Physcomitrella genome reveals evolutionary insights into the conquest of land by plants.</title>
        <authorList>
            <person name="Rensing S."/>
            <person name="Lang D."/>
            <person name="Zimmer A."/>
            <person name="Terry A."/>
            <person name="Salamov A."/>
            <person name="Shapiro H."/>
            <person name="Nishiyama T."/>
            <person name="Perroud P.-F."/>
            <person name="Lindquist E."/>
            <person name="Kamisugi Y."/>
            <person name="Tanahashi T."/>
            <person name="Sakakibara K."/>
            <person name="Fujita T."/>
            <person name="Oishi K."/>
            <person name="Shin-I T."/>
            <person name="Kuroki Y."/>
            <person name="Toyoda A."/>
            <person name="Suzuki Y."/>
            <person name="Hashimoto A."/>
            <person name="Yamaguchi K."/>
            <person name="Sugano A."/>
            <person name="Kohara Y."/>
            <person name="Fujiyama A."/>
            <person name="Anterola A."/>
            <person name="Aoki S."/>
            <person name="Ashton N."/>
            <person name="Barbazuk W.B."/>
            <person name="Barker E."/>
            <person name="Bennetzen J."/>
            <person name="Bezanilla M."/>
            <person name="Blankenship R."/>
            <person name="Cho S.H."/>
            <person name="Dutcher S."/>
            <person name="Estelle M."/>
            <person name="Fawcett J.A."/>
            <person name="Gundlach H."/>
            <person name="Hanada K."/>
            <person name="Heyl A."/>
            <person name="Hicks K.A."/>
            <person name="Hugh J."/>
            <person name="Lohr M."/>
            <person name="Mayer K."/>
            <person name="Melkozernov A."/>
            <person name="Murata T."/>
            <person name="Nelson D."/>
            <person name="Pils B."/>
            <person name="Prigge M."/>
            <person name="Reiss B."/>
            <person name="Renner T."/>
            <person name="Rombauts S."/>
            <person name="Rushton P."/>
            <person name="Sanderfoot A."/>
            <person name="Schween G."/>
            <person name="Shiu S.-H."/>
            <person name="Stueber K."/>
            <person name="Theodoulou F.L."/>
            <person name="Tu H."/>
            <person name="Van de Peer Y."/>
            <person name="Verrier P.J."/>
            <person name="Waters E."/>
            <person name="Wood A."/>
            <person name="Yang L."/>
            <person name="Cove D."/>
            <person name="Cuming A."/>
            <person name="Hasebe M."/>
            <person name="Lucas S."/>
            <person name="Mishler D.B."/>
            <person name="Reski R."/>
            <person name="Grigoriev I."/>
            <person name="Quatrano R.S."/>
            <person name="Boore J.L."/>
        </authorList>
    </citation>
    <scope>NUCLEOTIDE SEQUENCE [LARGE SCALE GENOMIC DNA]</scope>
    <source>
        <strain evidence="12 13">cv. Gransden 2004</strain>
    </source>
</reference>
<keyword evidence="5" id="KW-0067">ATP-binding</keyword>
<evidence type="ECO:0000256" key="9">
    <source>
        <dbReference type="SAM" id="MobiDB-lite"/>
    </source>
</evidence>
<feature type="domain" description="Helicase C-terminal" evidence="11">
    <location>
        <begin position="310"/>
        <end position="499"/>
    </location>
</feature>
<evidence type="ECO:0000256" key="5">
    <source>
        <dbReference type="ARBA" id="ARBA00022840"/>
    </source>
</evidence>
<name>A0A7I4B891_PHYPA</name>
<dbReference type="GO" id="GO:0004386">
    <property type="term" value="F:helicase activity"/>
    <property type="evidence" value="ECO:0000318"/>
    <property type="project" value="GO_Central"/>
</dbReference>
<organism evidence="12 13">
    <name type="scientific">Physcomitrium patens</name>
    <name type="common">Spreading-leaved earth moss</name>
    <name type="synonym">Physcomitrella patens</name>
    <dbReference type="NCBI Taxonomy" id="3218"/>
    <lineage>
        <taxon>Eukaryota</taxon>
        <taxon>Viridiplantae</taxon>
        <taxon>Streptophyta</taxon>
        <taxon>Embryophyta</taxon>
        <taxon>Bryophyta</taxon>
        <taxon>Bryophytina</taxon>
        <taxon>Bryopsida</taxon>
        <taxon>Funariidae</taxon>
        <taxon>Funariales</taxon>
        <taxon>Funariaceae</taxon>
        <taxon>Physcomitrium</taxon>
    </lineage>
</organism>
<comment type="similarity">
    <text evidence="8">Belongs to the DExH box helicase family.</text>
</comment>
<dbReference type="Gramene" id="Pp3c17_19726V3.1">
    <property type="protein sequence ID" value="Pp3c17_19726V3.1"/>
    <property type="gene ID" value="Pp3c17_19726"/>
</dbReference>
<dbReference type="Gene3D" id="3.40.50.300">
    <property type="entry name" value="P-loop containing nucleotide triphosphate hydrolases"/>
    <property type="match status" value="2"/>
</dbReference>
<dbReference type="InterPro" id="IPR001650">
    <property type="entry name" value="Helicase_C-like"/>
</dbReference>
<dbReference type="Pfam" id="PF21010">
    <property type="entry name" value="HA2_C"/>
    <property type="match status" value="1"/>
</dbReference>
<dbReference type="Pfam" id="PF07717">
    <property type="entry name" value="OB_NTP_bind"/>
    <property type="match status" value="1"/>
</dbReference>
<dbReference type="Pfam" id="PF00270">
    <property type="entry name" value="DEAD"/>
    <property type="match status" value="1"/>
</dbReference>
<dbReference type="SMART" id="SM00847">
    <property type="entry name" value="HA2"/>
    <property type="match status" value="1"/>
</dbReference>
<dbReference type="FunFam" id="3.40.50.300:FF:000526">
    <property type="entry name" value="DExH-box ATP-dependent RNA helicase DExH3"/>
    <property type="match status" value="1"/>
</dbReference>
<dbReference type="Proteomes" id="UP000006727">
    <property type="component" value="Chromosome 17"/>
</dbReference>
<evidence type="ECO:0000256" key="8">
    <source>
        <dbReference type="ARBA" id="ARBA00060772"/>
    </source>
</evidence>